<gene>
    <name evidence="2" type="ORF">SAMN06309945_0650</name>
</gene>
<organism evidence="2 3">
    <name type="scientific">Okibacterium fritillariae</name>
    <dbReference type="NCBI Taxonomy" id="123320"/>
    <lineage>
        <taxon>Bacteria</taxon>
        <taxon>Bacillati</taxon>
        <taxon>Actinomycetota</taxon>
        <taxon>Actinomycetes</taxon>
        <taxon>Micrococcales</taxon>
        <taxon>Microbacteriaceae</taxon>
        <taxon>Okibacterium</taxon>
    </lineage>
</organism>
<evidence type="ECO:0000256" key="1">
    <source>
        <dbReference type="SAM" id="Phobius"/>
    </source>
</evidence>
<sequence>MEVREAGRRVRGMKPSARVWALFVLGMLVTAAGLGSVVVTATDRIADVEASVVLADGVDPTLRGVVELRTSRMSETIRTGLVPGSVTVSPYNGEDISQMNAYTDSEERVLIRTNPGPGGFYWGFDRRPYFEPAAMLLMVGLGILVASALFAATRYSGRAERSSRAASADRL</sequence>
<feature type="transmembrane region" description="Helical" evidence="1">
    <location>
        <begin position="133"/>
        <end position="152"/>
    </location>
</feature>
<name>A0A1T5IN47_9MICO</name>
<keyword evidence="1" id="KW-1133">Transmembrane helix</keyword>
<keyword evidence="1" id="KW-0812">Transmembrane</keyword>
<protein>
    <submittedName>
        <fullName evidence="2">Uncharacterized protein</fullName>
    </submittedName>
</protein>
<keyword evidence="3" id="KW-1185">Reference proteome</keyword>
<dbReference type="EMBL" id="FUZP01000001">
    <property type="protein sequence ID" value="SKC40611.1"/>
    <property type="molecule type" value="Genomic_DNA"/>
</dbReference>
<dbReference type="AlphaFoldDB" id="A0A1T5IN47"/>
<evidence type="ECO:0000313" key="2">
    <source>
        <dbReference type="EMBL" id="SKC40611.1"/>
    </source>
</evidence>
<dbReference type="STRING" id="123320.SAMN06309945_0650"/>
<accession>A0A1T5IN47</accession>
<evidence type="ECO:0000313" key="3">
    <source>
        <dbReference type="Proteomes" id="UP000190857"/>
    </source>
</evidence>
<dbReference type="Proteomes" id="UP000190857">
    <property type="component" value="Unassembled WGS sequence"/>
</dbReference>
<feature type="transmembrane region" description="Helical" evidence="1">
    <location>
        <begin position="20"/>
        <end position="41"/>
    </location>
</feature>
<reference evidence="2 3" key="1">
    <citation type="submission" date="2017-02" db="EMBL/GenBank/DDBJ databases">
        <authorList>
            <person name="Peterson S.W."/>
        </authorList>
    </citation>
    <scope>NUCLEOTIDE SEQUENCE [LARGE SCALE GENOMIC DNA]</scope>
    <source>
        <strain evidence="2 3">VKM Ac-2059</strain>
    </source>
</reference>
<proteinExistence type="predicted"/>
<keyword evidence="1" id="KW-0472">Membrane</keyword>